<gene>
    <name evidence="2" type="ORF">LIER_06433</name>
</gene>
<feature type="region of interest" description="Disordered" evidence="1">
    <location>
        <begin position="1"/>
        <end position="99"/>
    </location>
</feature>
<name>A0AAV3P4K3_LITER</name>
<organism evidence="2 3">
    <name type="scientific">Lithospermum erythrorhizon</name>
    <name type="common">Purple gromwell</name>
    <name type="synonym">Lithospermum officinale var. erythrorhizon</name>
    <dbReference type="NCBI Taxonomy" id="34254"/>
    <lineage>
        <taxon>Eukaryota</taxon>
        <taxon>Viridiplantae</taxon>
        <taxon>Streptophyta</taxon>
        <taxon>Embryophyta</taxon>
        <taxon>Tracheophyta</taxon>
        <taxon>Spermatophyta</taxon>
        <taxon>Magnoliopsida</taxon>
        <taxon>eudicotyledons</taxon>
        <taxon>Gunneridae</taxon>
        <taxon>Pentapetalae</taxon>
        <taxon>asterids</taxon>
        <taxon>lamiids</taxon>
        <taxon>Boraginales</taxon>
        <taxon>Boraginaceae</taxon>
        <taxon>Boraginoideae</taxon>
        <taxon>Lithospermeae</taxon>
        <taxon>Lithospermum</taxon>
    </lineage>
</organism>
<feature type="compositionally biased region" description="Basic residues" evidence="1">
    <location>
        <begin position="140"/>
        <end position="149"/>
    </location>
</feature>
<dbReference type="EMBL" id="BAABME010000939">
    <property type="protein sequence ID" value="GAA0146499.1"/>
    <property type="molecule type" value="Genomic_DNA"/>
</dbReference>
<evidence type="ECO:0000313" key="2">
    <source>
        <dbReference type="EMBL" id="GAA0146499.1"/>
    </source>
</evidence>
<feature type="compositionally biased region" description="Polar residues" evidence="1">
    <location>
        <begin position="30"/>
        <end position="53"/>
    </location>
</feature>
<sequence>MEEPNPENMKPVQQEHSGTSGGMNMHVPPTESNTGKNPNSATDFVESTETLINPTGGDNEGVNIDSPPLEGENVEGDKKGCDFGKMVGDGEGITPSVKDTSGEMRYKLARTHSSIEPTMVEVLAGLRNARLVAEKIEKKKIKKGKGKAKRSSDDHTSGGVSKKRKGVVIFEPKSVIRGDKYVVDDVVESDEEGVVKAHRERSKEKRKINENRNMINNMRIIKDVDDVPIDGVNFCSEEHDAGWKYVCARNILSERFLSEVTYNNQTYIDILQDAGLLGILSEIEPHWSQLVREFVCNVSDEIAYPTSSIFHKNEGITGATLKLGDIIGELIGKTLLTWPTKGKLSFQNWGQAEANWIPKLDL</sequence>
<protein>
    <submittedName>
        <fullName evidence="2">Uncharacterized protein</fullName>
    </submittedName>
</protein>
<reference evidence="2 3" key="1">
    <citation type="submission" date="2024-01" db="EMBL/GenBank/DDBJ databases">
        <title>The complete chloroplast genome sequence of Lithospermum erythrorhizon: insights into the phylogenetic relationship among Boraginaceae species and the maternal lineages of purple gromwells.</title>
        <authorList>
            <person name="Okada T."/>
            <person name="Watanabe K."/>
        </authorList>
    </citation>
    <scope>NUCLEOTIDE SEQUENCE [LARGE SCALE GENOMIC DNA]</scope>
</reference>
<accession>A0AAV3P4K3</accession>
<evidence type="ECO:0000313" key="3">
    <source>
        <dbReference type="Proteomes" id="UP001454036"/>
    </source>
</evidence>
<comment type="caution">
    <text evidence="2">The sequence shown here is derived from an EMBL/GenBank/DDBJ whole genome shotgun (WGS) entry which is preliminary data.</text>
</comment>
<proteinExistence type="predicted"/>
<evidence type="ECO:0000256" key="1">
    <source>
        <dbReference type="SAM" id="MobiDB-lite"/>
    </source>
</evidence>
<dbReference type="AlphaFoldDB" id="A0AAV3P4K3"/>
<dbReference type="Proteomes" id="UP001454036">
    <property type="component" value="Unassembled WGS sequence"/>
</dbReference>
<feature type="region of interest" description="Disordered" evidence="1">
    <location>
        <begin position="140"/>
        <end position="162"/>
    </location>
</feature>
<keyword evidence="3" id="KW-1185">Reference proteome</keyword>